<reference evidence="5 6" key="1">
    <citation type="submission" date="2016-10" db="EMBL/GenBank/DDBJ databases">
        <authorList>
            <person name="de Groot N.N."/>
        </authorList>
    </citation>
    <scope>NUCLEOTIDE SEQUENCE [LARGE SCALE GENOMIC DNA]</scope>
    <source>
        <strain evidence="5 6">CGMCC 4.3510</strain>
    </source>
</reference>
<dbReference type="Pfam" id="PF02522">
    <property type="entry name" value="Antibiotic_NAT"/>
    <property type="match status" value="1"/>
</dbReference>
<evidence type="ECO:0000256" key="4">
    <source>
        <dbReference type="RuleBase" id="RU365031"/>
    </source>
</evidence>
<evidence type="ECO:0000256" key="1">
    <source>
        <dbReference type="ARBA" id="ARBA00006383"/>
    </source>
</evidence>
<dbReference type="PANTHER" id="PTHR11104">
    <property type="entry name" value="AMINOGLYCOSIDE N3-ACETYLTRANSFERASE"/>
    <property type="match status" value="1"/>
</dbReference>
<dbReference type="EMBL" id="FONG01000001">
    <property type="protein sequence ID" value="SFE03716.1"/>
    <property type="molecule type" value="Genomic_DNA"/>
</dbReference>
<name>A0A1I1X8H2_9ACTN</name>
<keyword evidence="3 4" id="KW-0012">Acyltransferase</keyword>
<keyword evidence="2 4" id="KW-0808">Transferase</keyword>
<sequence>MTARARWLPGGAHTRSTLAADFERLGVRAGSTVLVHASLRGIGAVRPWRDPHAGRARPDDPVAATVLAALRHVLGPRGTLVVPTFTEGNSSTSRAYRERIAGMTDEQVAGYRASMPPFDPDSSPSQGMGRFAEAVRRAPGAYRSGHPQTSFAALGARAARLAAHHDGNCHLGPDSPLGPLHRDRSPGTLILLIGVGYEVCSAFHLAEYLRPDPPTRDYSCVVRRGGRPQWITYRDVELDDSDFADLGTAYEKADTDRPERWVNSGTVGDTDARGLTLHHAVDFAAQWLAGNRPRPAESYELRN</sequence>
<dbReference type="InterPro" id="IPR028345">
    <property type="entry name" value="Antibiotic_NAT-like"/>
</dbReference>
<proteinExistence type="inferred from homology"/>
<keyword evidence="4" id="KW-0046">Antibiotic resistance</keyword>
<dbReference type="OrthoDB" id="7330654at2"/>
<protein>
    <recommendedName>
        <fullName evidence="4">Aminoglycoside N(3)-acetyltransferase</fullName>
        <ecNumber evidence="4">2.3.1.-</ecNumber>
    </recommendedName>
</protein>
<dbReference type="PANTHER" id="PTHR11104:SF0">
    <property type="entry name" value="SPBETA PROPHAGE-DERIVED AMINOGLYCOSIDE N(3')-ACETYLTRANSFERASE-LIKE PROTEIN YOKD"/>
    <property type="match status" value="1"/>
</dbReference>
<dbReference type="STRING" id="380248.SAMN05216251_101246"/>
<accession>A0A1I1X8H2</accession>
<organism evidence="5 6">
    <name type="scientific">Actinacidiphila alni</name>
    <dbReference type="NCBI Taxonomy" id="380248"/>
    <lineage>
        <taxon>Bacteria</taxon>
        <taxon>Bacillati</taxon>
        <taxon>Actinomycetota</taxon>
        <taxon>Actinomycetes</taxon>
        <taxon>Kitasatosporales</taxon>
        <taxon>Streptomycetaceae</taxon>
        <taxon>Actinacidiphila</taxon>
    </lineage>
</organism>
<evidence type="ECO:0000256" key="2">
    <source>
        <dbReference type="ARBA" id="ARBA00022679"/>
    </source>
</evidence>
<dbReference type="AlphaFoldDB" id="A0A1I1X8H2"/>
<evidence type="ECO:0000313" key="5">
    <source>
        <dbReference type="EMBL" id="SFE03716.1"/>
    </source>
</evidence>
<dbReference type="GO" id="GO:0046353">
    <property type="term" value="F:aminoglycoside 3-N-acetyltransferase activity"/>
    <property type="evidence" value="ECO:0007669"/>
    <property type="project" value="UniProtKB-EC"/>
</dbReference>
<dbReference type="EC" id="2.3.1.-" evidence="4"/>
<evidence type="ECO:0000256" key="3">
    <source>
        <dbReference type="ARBA" id="ARBA00023315"/>
    </source>
</evidence>
<dbReference type="GO" id="GO:0046677">
    <property type="term" value="P:response to antibiotic"/>
    <property type="evidence" value="ECO:0007669"/>
    <property type="project" value="UniProtKB-KW"/>
</dbReference>
<comment type="similarity">
    <text evidence="1 4">Belongs to the antibiotic N-acetyltransferase family.</text>
</comment>
<dbReference type="InterPro" id="IPR003679">
    <property type="entry name" value="Amioglycoside_AcTrfase"/>
</dbReference>
<evidence type="ECO:0000313" key="6">
    <source>
        <dbReference type="Proteomes" id="UP000199323"/>
    </source>
</evidence>
<dbReference type="RefSeq" id="WP_093711717.1">
    <property type="nucleotide sequence ID" value="NZ_FONG01000001.1"/>
</dbReference>
<gene>
    <name evidence="5" type="ORF">SAMN05216251_101246</name>
</gene>
<dbReference type="Proteomes" id="UP000199323">
    <property type="component" value="Unassembled WGS sequence"/>
</dbReference>
<keyword evidence="6" id="KW-1185">Reference proteome</keyword>
<comment type="catalytic activity">
    <reaction evidence="4">
        <text>a 2-deoxystreptamine antibiotic + acetyl-CoA = an N(3)-acetyl-2-deoxystreptamine antibiotic + CoA + H(+)</text>
        <dbReference type="Rhea" id="RHEA:12665"/>
        <dbReference type="ChEBI" id="CHEBI:15378"/>
        <dbReference type="ChEBI" id="CHEBI:57287"/>
        <dbReference type="ChEBI" id="CHEBI:57288"/>
        <dbReference type="ChEBI" id="CHEBI:57921"/>
        <dbReference type="ChEBI" id="CHEBI:77452"/>
        <dbReference type="EC" id="2.3.1.81"/>
    </reaction>
</comment>
<dbReference type="SUPFAM" id="SSF110710">
    <property type="entry name" value="TTHA0583/YokD-like"/>
    <property type="match status" value="1"/>
</dbReference>